<dbReference type="OrthoDB" id="5321209at2759"/>
<feature type="coiled-coil region" evidence="1">
    <location>
        <begin position="323"/>
        <end position="387"/>
    </location>
</feature>
<evidence type="ECO:0000256" key="1">
    <source>
        <dbReference type="SAM" id="Coils"/>
    </source>
</evidence>
<dbReference type="InterPro" id="IPR056043">
    <property type="entry name" value="DUF7626"/>
</dbReference>
<keyword evidence="5" id="KW-1185">Reference proteome</keyword>
<evidence type="ECO:0000256" key="2">
    <source>
        <dbReference type="SAM" id="MobiDB-lite"/>
    </source>
</evidence>
<proteinExistence type="predicted"/>
<comment type="caution">
    <text evidence="4">The sequence shown here is derived from an EMBL/GenBank/DDBJ whole genome shotgun (WGS) entry which is preliminary data.</text>
</comment>
<evidence type="ECO:0000313" key="5">
    <source>
        <dbReference type="Proteomes" id="UP000799444"/>
    </source>
</evidence>
<evidence type="ECO:0000313" key="4">
    <source>
        <dbReference type="EMBL" id="KAF2735069.1"/>
    </source>
</evidence>
<reference evidence="4" key="1">
    <citation type="journal article" date="2020" name="Stud. Mycol.">
        <title>101 Dothideomycetes genomes: a test case for predicting lifestyles and emergence of pathogens.</title>
        <authorList>
            <person name="Haridas S."/>
            <person name="Albert R."/>
            <person name="Binder M."/>
            <person name="Bloem J."/>
            <person name="Labutti K."/>
            <person name="Salamov A."/>
            <person name="Andreopoulos B."/>
            <person name="Baker S."/>
            <person name="Barry K."/>
            <person name="Bills G."/>
            <person name="Bluhm B."/>
            <person name="Cannon C."/>
            <person name="Castanera R."/>
            <person name="Culley D."/>
            <person name="Daum C."/>
            <person name="Ezra D."/>
            <person name="Gonzalez J."/>
            <person name="Henrissat B."/>
            <person name="Kuo A."/>
            <person name="Liang C."/>
            <person name="Lipzen A."/>
            <person name="Lutzoni F."/>
            <person name="Magnuson J."/>
            <person name="Mondo S."/>
            <person name="Nolan M."/>
            <person name="Ohm R."/>
            <person name="Pangilinan J."/>
            <person name="Park H.-J."/>
            <person name="Ramirez L."/>
            <person name="Alfaro M."/>
            <person name="Sun H."/>
            <person name="Tritt A."/>
            <person name="Yoshinaga Y."/>
            <person name="Zwiers L.-H."/>
            <person name="Turgeon B."/>
            <person name="Goodwin S."/>
            <person name="Spatafora J."/>
            <person name="Crous P."/>
            <person name="Grigoriev I."/>
        </authorList>
    </citation>
    <scope>NUCLEOTIDE SEQUENCE</scope>
    <source>
        <strain evidence="4">CBS 125425</strain>
    </source>
</reference>
<name>A0A9P4QYB7_9PLEO</name>
<dbReference type="AlphaFoldDB" id="A0A9P4QYB7"/>
<feature type="region of interest" description="Disordered" evidence="2">
    <location>
        <begin position="1"/>
        <end position="71"/>
    </location>
</feature>
<sequence length="546" mass="60587">MADTGSIPPDSSTPDRMATGLSGISLDGNSSTNAPAPIVPNKIDNNNDEMTFGDGVQVGDIHRSDDEEDEMELEGYKEYRGDAEDEDDDDMSVVGVAPFTQPAFFDRSTRHAERSSIRSQFNESNSFLLIEEPGRTRLSTRVPGTFGRQGRGKGDTLAAYARKVTADLDSDDELMMELRETGYSDQQIADQLASEGRVRYDRKSISTRITRIKLKQGELVDQMLAEGYLEWQYEDDKHLMEAYERANIEIQGQIEKLKSQRFVKVAEHMRRLDKFSMFSAHACGQRYQKLLNGTAAIPSDITDDPEARRKKLLAARTKFLEVRMEEQAAKEEEQGQLKQLQQEARRRQAEKAAQIAAVREEKIKERAEKMMQRAAQQQVRLARAQQNTLQKQARDAALKAVPSTPSPLSASLLADLPDYKRITPMTPDPRSYLSAADLKKLCAARALKDNAKSKQDLVDRLKIADDQFKIADLKAKAKAKGLVTSCSKTQLIYQLAMAEARQYASFAKGVGDARRGVVAGEDGMDDLEGAEGGGAGFGDGDEGILD</sequence>
<dbReference type="Proteomes" id="UP000799444">
    <property type="component" value="Unassembled WGS sequence"/>
</dbReference>
<feature type="domain" description="DUF7626" evidence="3">
    <location>
        <begin position="167"/>
        <end position="219"/>
    </location>
</feature>
<feature type="region of interest" description="Disordered" evidence="2">
    <location>
        <begin position="522"/>
        <end position="546"/>
    </location>
</feature>
<gene>
    <name evidence="4" type="ORF">EJ04DRAFT_563724</name>
</gene>
<evidence type="ECO:0000259" key="3">
    <source>
        <dbReference type="Pfam" id="PF24625"/>
    </source>
</evidence>
<keyword evidence="1" id="KW-0175">Coiled coil</keyword>
<dbReference type="EMBL" id="ML996140">
    <property type="protein sequence ID" value="KAF2735069.1"/>
    <property type="molecule type" value="Genomic_DNA"/>
</dbReference>
<organism evidence="4 5">
    <name type="scientific">Polyplosphaeria fusca</name>
    <dbReference type="NCBI Taxonomy" id="682080"/>
    <lineage>
        <taxon>Eukaryota</taxon>
        <taxon>Fungi</taxon>
        <taxon>Dikarya</taxon>
        <taxon>Ascomycota</taxon>
        <taxon>Pezizomycotina</taxon>
        <taxon>Dothideomycetes</taxon>
        <taxon>Pleosporomycetidae</taxon>
        <taxon>Pleosporales</taxon>
        <taxon>Tetraplosphaeriaceae</taxon>
        <taxon>Polyplosphaeria</taxon>
    </lineage>
</organism>
<dbReference type="Pfam" id="PF24625">
    <property type="entry name" value="DUF7626"/>
    <property type="match status" value="1"/>
</dbReference>
<protein>
    <recommendedName>
        <fullName evidence="3">DUF7626 domain-containing protein</fullName>
    </recommendedName>
</protein>
<accession>A0A9P4QYB7</accession>